<dbReference type="EMBL" id="SRLO01000052">
    <property type="protein sequence ID" value="TNN80708.1"/>
    <property type="molecule type" value="Genomic_DNA"/>
</dbReference>
<sequence>MLPSAPQARARGASSLLPSACPLQLGQEMLRRRDLQWRLKFIPGDVLLPMDHQAFCRYTLGPLGQICNL</sequence>
<name>A0A4Z2ISY2_9TELE</name>
<protein>
    <submittedName>
        <fullName evidence="1">Uncharacterized protein</fullName>
    </submittedName>
</protein>
<keyword evidence="2" id="KW-1185">Reference proteome</keyword>
<proteinExistence type="predicted"/>
<organism evidence="1 2">
    <name type="scientific">Liparis tanakae</name>
    <name type="common">Tanaka's snailfish</name>
    <dbReference type="NCBI Taxonomy" id="230148"/>
    <lineage>
        <taxon>Eukaryota</taxon>
        <taxon>Metazoa</taxon>
        <taxon>Chordata</taxon>
        <taxon>Craniata</taxon>
        <taxon>Vertebrata</taxon>
        <taxon>Euteleostomi</taxon>
        <taxon>Actinopterygii</taxon>
        <taxon>Neopterygii</taxon>
        <taxon>Teleostei</taxon>
        <taxon>Neoteleostei</taxon>
        <taxon>Acanthomorphata</taxon>
        <taxon>Eupercaria</taxon>
        <taxon>Perciformes</taxon>
        <taxon>Cottioidei</taxon>
        <taxon>Cottales</taxon>
        <taxon>Liparidae</taxon>
        <taxon>Liparis</taxon>
    </lineage>
</organism>
<gene>
    <name evidence="1" type="ORF">EYF80_009059</name>
</gene>
<reference evidence="1 2" key="1">
    <citation type="submission" date="2019-03" db="EMBL/GenBank/DDBJ databases">
        <title>First draft genome of Liparis tanakae, snailfish: a comprehensive survey of snailfish specific genes.</title>
        <authorList>
            <person name="Kim W."/>
            <person name="Song I."/>
            <person name="Jeong J.-H."/>
            <person name="Kim D."/>
            <person name="Kim S."/>
            <person name="Ryu S."/>
            <person name="Song J.Y."/>
            <person name="Lee S.K."/>
        </authorList>
    </citation>
    <scope>NUCLEOTIDE SEQUENCE [LARGE SCALE GENOMIC DNA]</scope>
    <source>
        <tissue evidence="1">Muscle</tissue>
    </source>
</reference>
<dbReference type="Proteomes" id="UP000314294">
    <property type="component" value="Unassembled WGS sequence"/>
</dbReference>
<accession>A0A4Z2ISY2</accession>
<evidence type="ECO:0000313" key="1">
    <source>
        <dbReference type="EMBL" id="TNN80708.1"/>
    </source>
</evidence>
<evidence type="ECO:0000313" key="2">
    <source>
        <dbReference type="Proteomes" id="UP000314294"/>
    </source>
</evidence>
<dbReference type="AlphaFoldDB" id="A0A4Z2ISY2"/>
<comment type="caution">
    <text evidence="1">The sequence shown here is derived from an EMBL/GenBank/DDBJ whole genome shotgun (WGS) entry which is preliminary data.</text>
</comment>